<evidence type="ECO:0000313" key="2">
    <source>
        <dbReference type="EMBL" id="MBA4667686.1"/>
    </source>
</evidence>
<sequence>MPNSAHRSKASVPNRSTTRAERRRVGSRARSARRDRRAGRDRAKVRAIRVSIFASGGRSSVLTGGRKEESARSEGRAARVATWALDGGAIVGTRKETVKEGKESRVRVASWTNGMRWPIPGVGTITI</sequence>
<dbReference type="AlphaFoldDB" id="A0A7C9EJS2"/>
<reference evidence="2" key="2">
    <citation type="submission" date="2020-07" db="EMBL/GenBank/DDBJ databases">
        <authorList>
            <person name="Vera ALvarez R."/>
            <person name="Arias-Moreno D.M."/>
            <person name="Jimenez-Jacinto V."/>
            <person name="Jimenez-Bremont J.F."/>
            <person name="Swaminathan K."/>
            <person name="Moose S.P."/>
            <person name="Guerrero-Gonzalez M.L."/>
            <person name="Marino-Ramirez L."/>
            <person name="Landsman D."/>
            <person name="Rodriguez-Kessler M."/>
            <person name="Delgado-Sanchez P."/>
        </authorList>
    </citation>
    <scope>NUCLEOTIDE SEQUENCE</scope>
    <source>
        <tissue evidence="2">Cladode</tissue>
    </source>
</reference>
<feature type="region of interest" description="Disordered" evidence="1">
    <location>
        <begin position="1"/>
        <end position="43"/>
    </location>
</feature>
<protein>
    <submittedName>
        <fullName evidence="2">Uncharacterized protein</fullName>
    </submittedName>
</protein>
<evidence type="ECO:0000256" key="1">
    <source>
        <dbReference type="SAM" id="MobiDB-lite"/>
    </source>
</evidence>
<organism evidence="2">
    <name type="scientific">Opuntia streptacantha</name>
    <name type="common">Prickly pear cactus</name>
    <name type="synonym">Opuntia cardona</name>
    <dbReference type="NCBI Taxonomy" id="393608"/>
    <lineage>
        <taxon>Eukaryota</taxon>
        <taxon>Viridiplantae</taxon>
        <taxon>Streptophyta</taxon>
        <taxon>Embryophyta</taxon>
        <taxon>Tracheophyta</taxon>
        <taxon>Spermatophyta</taxon>
        <taxon>Magnoliopsida</taxon>
        <taxon>eudicotyledons</taxon>
        <taxon>Gunneridae</taxon>
        <taxon>Pentapetalae</taxon>
        <taxon>Caryophyllales</taxon>
        <taxon>Cactineae</taxon>
        <taxon>Cactaceae</taxon>
        <taxon>Opuntioideae</taxon>
        <taxon>Opuntia</taxon>
    </lineage>
</organism>
<proteinExistence type="predicted"/>
<feature type="compositionally biased region" description="Basic residues" evidence="1">
    <location>
        <begin position="25"/>
        <end position="37"/>
    </location>
</feature>
<accession>A0A7C9EJS2</accession>
<feature type="compositionally biased region" description="Polar residues" evidence="1">
    <location>
        <begin position="1"/>
        <end position="17"/>
    </location>
</feature>
<name>A0A7C9EJS2_OPUST</name>
<reference evidence="2" key="1">
    <citation type="journal article" date="2013" name="J. Plant Res.">
        <title>Effect of fungi and light on seed germination of three Opuntia species from semiarid lands of central Mexico.</title>
        <authorList>
            <person name="Delgado-Sanchez P."/>
            <person name="Jimenez-Bremont J.F."/>
            <person name="Guerrero-Gonzalez Mde L."/>
            <person name="Flores J."/>
        </authorList>
    </citation>
    <scope>NUCLEOTIDE SEQUENCE</scope>
    <source>
        <tissue evidence="2">Cladode</tissue>
    </source>
</reference>
<dbReference type="EMBL" id="GISG01236712">
    <property type="protein sequence ID" value="MBA4667686.1"/>
    <property type="molecule type" value="Transcribed_RNA"/>
</dbReference>